<organism evidence="1 2">
    <name type="scientific">Naganishia cerealis</name>
    <dbReference type="NCBI Taxonomy" id="610337"/>
    <lineage>
        <taxon>Eukaryota</taxon>
        <taxon>Fungi</taxon>
        <taxon>Dikarya</taxon>
        <taxon>Basidiomycota</taxon>
        <taxon>Agaricomycotina</taxon>
        <taxon>Tremellomycetes</taxon>
        <taxon>Filobasidiales</taxon>
        <taxon>Filobasidiaceae</taxon>
        <taxon>Naganishia</taxon>
    </lineage>
</organism>
<name>A0ACC2V624_9TREE</name>
<accession>A0ACC2V624</accession>
<protein>
    <submittedName>
        <fullName evidence="1">Uncharacterized protein</fullName>
    </submittedName>
</protein>
<dbReference type="Proteomes" id="UP001241377">
    <property type="component" value="Unassembled WGS sequence"/>
</dbReference>
<gene>
    <name evidence="1" type="ORF">QFC19_007907</name>
</gene>
<evidence type="ECO:0000313" key="1">
    <source>
        <dbReference type="EMBL" id="KAJ9094609.1"/>
    </source>
</evidence>
<dbReference type="EMBL" id="JASBWR010000110">
    <property type="protein sequence ID" value="KAJ9094609.1"/>
    <property type="molecule type" value="Genomic_DNA"/>
</dbReference>
<reference evidence="1" key="1">
    <citation type="submission" date="2023-04" db="EMBL/GenBank/DDBJ databases">
        <title>Draft Genome sequencing of Naganishia species isolated from polar environments using Oxford Nanopore Technology.</title>
        <authorList>
            <person name="Leo P."/>
            <person name="Venkateswaran K."/>
        </authorList>
    </citation>
    <scope>NUCLEOTIDE SEQUENCE</scope>
    <source>
        <strain evidence="1">MNA-CCFEE 5261</strain>
    </source>
</reference>
<evidence type="ECO:0000313" key="2">
    <source>
        <dbReference type="Proteomes" id="UP001241377"/>
    </source>
</evidence>
<keyword evidence="2" id="KW-1185">Reference proteome</keyword>
<comment type="caution">
    <text evidence="1">The sequence shown here is derived from an EMBL/GenBank/DDBJ whole genome shotgun (WGS) entry which is preliminary data.</text>
</comment>
<proteinExistence type="predicted"/>
<sequence length="594" mass="67996">MPSPQKRPLTEANVSSLKRKSLTFDMARIETRSRIPTPKPIPAQVSPLLDLLHINRLLDMNQNFVRKSKSQQVDSRRPDRSSNAEELFNRHLERQKNLEVELDSQLKDLRSKHEALQTDMVELRRSHKKILHKVSDLDAQIATEKGRFEYSEDRIMKNVLHREQMMNLQVKDLINKLTSEYNEAKFQLQDELAAAKNYNDEELLAEVQRLRDETKVLEEKYAKVVAENQRKFKEEASSLEKEMNRVLASKTNEASALEDQYQSKLVEFQSVESEVNEMEASIKKLRDENGQLENEIKRIKENAQRFEADKAQLLNELLEAENNLAQAKAEASRWKAAVAEEGKSFGKAREQLNVHNLHRRMLEDAIMDYERGPRIYVRDSPRSSTHFAKEFSKDSCNQEIIDEFLCFVGTSVKRMLNCGIIISGHKQPGFVSQILSSCFELILERTASPAFKGWSFEYALRCLDVGQTPSVDLLDSRRPVAAEVKASLEDIRAQKMVIESSKDLKGIPIPEHSKGHLSILSIYGTINGIVRQCDMVVLDISGADLSVQPDLILGQDPSLKSLIDYCHNNRSLHISQPDEQIITALEAVKQRHQK</sequence>